<accession>A0ABU0S3G7</accession>
<gene>
    <name evidence="1" type="ORF">QFZ34_000490</name>
</gene>
<name>A0ABU0S3G7_9HYPH</name>
<evidence type="ECO:0000313" key="1">
    <source>
        <dbReference type="EMBL" id="MDQ0995313.1"/>
    </source>
</evidence>
<proteinExistence type="predicted"/>
<evidence type="ECO:0000313" key="2">
    <source>
        <dbReference type="Proteomes" id="UP001237780"/>
    </source>
</evidence>
<keyword evidence="2" id="KW-1185">Reference proteome</keyword>
<protein>
    <submittedName>
        <fullName evidence="1">Uncharacterized protein</fullName>
    </submittedName>
</protein>
<sequence length="174" mass="19166">MGPDRRSVSAVGSNCEEGFGFCSRFIRQWLKILAKQHRRKVLKRPSGMMLFLWLRFSGCTKLKLLLKRSQPLLMVLIAICAQGKVSIFRHRLPCGGRELVSIYQMLTSNHLEHTTYGPVWLASPSSNPPAAMIASGVSTSWIAAFPISTSITSGSKASNICRAPKSPFNVVSLS</sequence>
<dbReference type="EMBL" id="JAUSZT010000002">
    <property type="protein sequence ID" value="MDQ0995313.1"/>
    <property type="molecule type" value="Genomic_DNA"/>
</dbReference>
<comment type="caution">
    <text evidence="1">The sequence shown here is derived from an EMBL/GenBank/DDBJ whole genome shotgun (WGS) entry which is preliminary data.</text>
</comment>
<reference evidence="1 2" key="1">
    <citation type="submission" date="2023-07" db="EMBL/GenBank/DDBJ databases">
        <title>Comparative genomics of wheat-associated soil bacteria to identify genetic determinants of phenazine resistance.</title>
        <authorList>
            <person name="Mouncey N."/>
        </authorList>
    </citation>
    <scope>NUCLEOTIDE SEQUENCE [LARGE SCALE GENOMIC DNA]</scope>
    <source>
        <strain evidence="1 2">W4I11</strain>
    </source>
</reference>
<dbReference type="Proteomes" id="UP001237780">
    <property type="component" value="Unassembled WGS sequence"/>
</dbReference>
<organism evidence="1 2">
    <name type="scientific">Phyllobacterium ifriqiyense</name>
    <dbReference type="NCBI Taxonomy" id="314238"/>
    <lineage>
        <taxon>Bacteria</taxon>
        <taxon>Pseudomonadati</taxon>
        <taxon>Pseudomonadota</taxon>
        <taxon>Alphaproteobacteria</taxon>
        <taxon>Hyphomicrobiales</taxon>
        <taxon>Phyllobacteriaceae</taxon>
        <taxon>Phyllobacterium</taxon>
    </lineage>
</organism>